<dbReference type="EMBL" id="SRLE01000005">
    <property type="protein sequence ID" value="TGD74721.1"/>
    <property type="molecule type" value="Genomic_DNA"/>
</dbReference>
<feature type="domain" description="PilZ" evidence="1">
    <location>
        <begin position="7"/>
        <end position="110"/>
    </location>
</feature>
<protein>
    <submittedName>
        <fullName evidence="2">PilZ domain-containing protein</fullName>
    </submittedName>
</protein>
<dbReference type="AlphaFoldDB" id="A0A4Z0M5F5"/>
<dbReference type="OrthoDB" id="5734447at2"/>
<dbReference type="Pfam" id="PF07238">
    <property type="entry name" value="PilZ"/>
    <property type="match status" value="1"/>
</dbReference>
<dbReference type="SUPFAM" id="SSF141371">
    <property type="entry name" value="PilZ domain-like"/>
    <property type="match status" value="1"/>
</dbReference>
<dbReference type="GO" id="GO:0035438">
    <property type="term" value="F:cyclic-di-GMP binding"/>
    <property type="evidence" value="ECO:0007669"/>
    <property type="project" value="InterPro"/>
</dbReference>
<dbReference type="Proteomes" id="UP000298050">
    <property type="component" value="Unassembled WGS sequence"/>
</dbReference>
<name>A0A4Z0M5F5_9GAMM</name>
<gene>
    <name evidence="2" type="ORF">E4634_05845</name>
</gene>
<dbReference type="InterPro" id="IPR009875">
    <property type="entry name" value="PilZ_domain"/>
</dbReference>
<evidence type="ECO:0000313" key="3">
    <source>
        <dbReference type="Proteomes" id="UP000298050"/>
    </source>
</evidence>
<keyword evidence="3" id="KW-1185">Reference proteome</keyword>
<comment type="caution">
    <text evidence="2">The sequence shown here is derived from an EMBL/GenBank/DDBJ whole genome shotgun (WGS) entry which is preliminary data.</text>
</comment>
<evidence type="ECO:0000313" key="2">
    <source>
        <dbReference type="EMBL" id="TGD74721.1"/>
    </source>
</evidence>
<accession>A0A4Z0M5F5</accession>
<evidence type="ECO:0000259" key="1">
    <source>
        <dbReference type="Pfam" id="PF07238"/>
    </source>
</evidence>
<proteinExistence type="predicted"/>
<dbReference type="RefSeq" id="WP_135441755.1">
    <property type="nucleotide sequence ID" value="NZ_SRLE01000005.1"/>
</dbReference>
<sequence>MNHDFLNRRKHERFSTAQALFIEVEGRSGGRESDNMVLRCEAVDISVGGLRIEVPEAIPAGARLNIAVPFGDWKDNLELAGKAMWCRPAEGCPGYWVGLQLEDACREDMERWCQVVYLMSRDRQASRSA</sequence>
<organism evidence="2 3">
    <name type="scientific">Mangrovimicrobium sediminis</name>
    <dbReference type="NCBI Taxonomy" id="2562682"/>
    <lineage>
        <taxon>Bacteria</taxon>
        <taxon>Pseudomonadati</taxon>
        <taxon>Pseudomonadota</taxon>
        <taxon>Gammaproteobacteria</taxon>
        <taxon>Cellvibrionales</taxon>
        <taxon>Halieaceae</taxon>
        <taxon>Mangrovimicrobium</taxon>
    </lineage>
</organism>
<dbReference type="Gene3D" id="2.40.10.220">
    <property type="entry name" value="predicted glycosyltransferase like domains"/>
    <property type="match status" value="1"/>
</dbReference>
<reference evidence="2 3" key="1">
    <citation type="submission" date="2019-04" db="EMBL/GenBank/DDBJ databases">
        <title>Taxonomy of novel Haliea sp. from mangrove soil of West Coast of India.</title>
        <authorList>
            <person name="Verma A."/>
            <person name="Kumar P."/>
            <person name="Krishnamurthi S."/>
        </authorList>
    </citation>
    <scope>NUCLEOTIDE SEQUENCE [LARGE SCALE GENOMIC DNA]</scope>
    <source>
        <strain evidence="2 3">SAOS-164</strain>
    </source>
</reference>